<proteinExistence type="predicted"/>
<evidence type="ECO:0000313" key="2">
    <source>
        <dbReference type="Proteomes" id="UP000622552"/>
    </source>
</evidence>
<protein>
    <submittedName>
        <fullName evidence="1">Uncharacterized protein</fullName>
    </submittedName>
</protein>
<reference evidence="1" key="1">
    <citation type="submission" date="2020-11" db="EMBL/GenBank/DDBJ databases">
        <title>Sequencing the genomes of 1000 actinobacteria strains.</title>
        <authorList>
            <person name="Klenk H.-P."/>
        </authorList>
    </citation>
    <scope>NUCLEOTIDE SEQUENCE</scope>
    <source>
        <strain evidence="1">DSM 45356</strain>
    </source>
</reference>
<evidence type="ECO:0000313" key="1">
    <source>
        <dbReference type="EMBL" id="MBG6138857.1"/>
    </source>
</evidence>
<organism evidence="1 2">
    <name type="scientific">Longispora fulva</name>
    <dbReference type="NCBI Taxonomy" id="619741"/>
    <lineage>
        <taxon>Bacteria</taxon>
        <taxon>Bacillati</taxon>
        <taxon>Actinomycetota</taxon>
        <taxon>Actinomycetes</taxon>
        <taxon>Micromonosporales</taxon>
        <taxon>Micromonosporaceae</taxon>
        <taxon>Longispora</taxon>
    </lineage>
</organism>
<keyword evidence="2" id="KW-1185">Reference proteome</keyword>
<dbReference type="AlphaFoldDB" id="A0A8J7KY63"/>
<gene>
    <name evidence="1" type="ORF">IW245_005051</name>
</gene>
<dbReference type="RefSeq" id="WP_197005567.1">
    <property type="nucleotide sequence ID" value="NZ_BONS01000009.1"/>
</dbReference>
<dbReference type="Proteomes" id="UP000622552">
    <property type="component" value="Unassembled WGS sequence"/>
</dbReference>
<sequence>MSVVTRIGTLDTLQEGSLSAILQLRLENDGYHDYWLFDGDTYVLRHDEHQWRVTGGSWFEDGHVYRLTQAGRPVATVPTSDGIGSVLLLRPFEYLFHQGGNGDWLVSQCV</sequence>
<name>A0A8J7KY63_9ACTN</name>
<comment type="caution">
    <text evidence="1">The sequence shown here is derived from an EMBL/GenBank/DDBJ whole genome shotgun (WGS) entry which is preliminary data.</text>
</comment>
<dbReference type="EMBL" id="JADOUF010000001">
    <property type="protein sequence ID" value="MBG6138857.1"/>
    <property type="molecule type" value="Genomic_DNA"/>
</dbReference>
<accession>A0A8J7KY63</accession>